<dbReference type="Pfam" id="PF09744">
    <property type="entry name" value="RH1"/>
    <property type="match status" value="1"/>
</dbReference>
<dbReference type="PANTHER" id="PTHR13886:SF3">
    <property type="entry name" value="C-JUN-AMINO-TERMINAL KINASE-INTERACTING PROTEIN 3"/>
    <property type="match status" value="1"/>
</dbReference>
<dbReference type="GO" id="GO:0030426">
    <property type="term" value="C:growth cone"/>
    <property type="evidence" value="ECO:0007669"/>
    <property type="project" value="UniProtKB-SubCell"/>
</dbReference>
<feature type="region of interest" description="Disordered" evidence="17">
    <location>
        <begin position="813"/>
        <end position="915"/>
    </location>
</feature>
<dbReference type="InterPro" id="IPR036322">
    <property type="entry name" value="WD40_repeat_dom_sf"/>
</dbReference>
<dbReference type="InterPro" id="IPR034743">
    <property type="entry name" value="RH1"/>
</dbReference>
<keyword evidence="13" id="KW-0968">Cytoplasmic vesicle</keyword>
<dbReference type="GO" id="GO:0005078">
    <property type="term" value="F:MAP-kinase scaffold activity"/>
    <property type="evidence" value="ECO:0007669"/>
    <property type="project" value="InterPro"/>
</dbReference>
<evidence type="ECO:0000256" key="8">
    <source>
        <dbReference type="ARBA" id="ARBA00022490"/>
    </source>
</evidence>
<evidence type="ECO:0000256" key="1">
    <source>
        <dbReference type="ARBA" id="ARBA00004279"/>
    </source>
</evidence>
<reference evidence="20" key="3">
    <citation type="submission" date="2025-09" db="UniProtKB">
        <authorList>
            <consortium name="Ensembl"/>
        </authorList>
    </citation>
    <scope>IDENTIFICATION</scope>
</reference>
<dbReference type="Pfam" id="PF16471">
    <property type="entry name" value="JIP_LZII"/>
    <property type="match status" value="1"/>
</dbReference>
<feature type="domain" description="RH1" evidence="18">
    <location>
        <begin position="6"/>
        <end position="94"/>
    </location>
</feature>
<dbReference type="Ensembl" id="ENSOTST00005158996.1">
    <property type="protein sequence ID" value="ENSOTSP00005145515.1"/>
    <property type="gene ID" value="ENSOTSG00005076264.1"/>
</dbReference>
<keyword evidence="12" id="KW-0966">Cell projection</keyword>
<feature type="domain" description="RH2" evidence="19">
    <location>
        <begin position="469"/>
        <end position="540"/>
    </location>
</feature>
<dbReference type="GO" id="GO:0030159">
    <property type="term" value="F:signaling receptor complex adaptor activity"/>
    <property type="evidence" value="ECO:0007669"/>
    <property type="project" value="TreeGrafter"/>
</dbReference>
<dbReference type="InterPro" id="IPR015943">
    <property type="entry name" value="WD40/YVTN_repeat-like_dom_sf"/>
</dbReference>
<dbReference type="FunFam" id="1.20.5.1000:FF:000001">
    <property type="entry name" value="C-Jun-amino-terminal kinase-interacting protein 3 isoform X2"/>
    <property type="match status" value="1"/>
</dbReference>
<dbReference type="InterPro" id="IPR034744">
    <property type="entry name" value="RH2"/>
</dbReference>
<evidence type="ECO:0000256" key="3">
    <source>
        <dbReference type="ARBA" id="ARBA00004541"/>
    </source>
</evidence>
<dbReference type="PANTHER" id="PTHR13886">
    <property type="entry name" value="JNK/SAPK-ASSOCIATED PROTEIN"/>
    <property type="match status" value="1"/>
</dbReference>
<protein>
    <recommendedName>
        <fullName evidence="14">C-Jun-amino-terminal kinase-interacting protein 3</fullName>
    </recommendedName>
    <alternativeName>
        <fullName evidence="15">JNK MAP kinase scaffold protein 3</fullName>
    </alternativeName>
</protein>
<name>A0AAZ3RZ89_ONCTS</name>
<dbReference type="InterPro" id="IPR032486">
    <property type="entry name" value="JIP_LZII"/>
</dbReference>
<evidence type="ECO:0000256" key="4">
    <source>
        <dbReference type="ARBA" id="ARBA00004555"/>
    </source>
</evidence>
<evidence type="ECO:0000256" key="5">
    <source>
        <dbReference type="ARBA" id="ARBA00004556"/>
    </source>
</evidence>
<comment type="similarity">
    <text evidence="7">Belongs to the JIP scaffold family.</text>
</comment>
<evidence type="ECO:0000256" key="10">
    <source>
        <dbReference type="ARBA" id="ARBA00023034"/>
    </source>
</evidence>
<keyword evidence="21" id="KW-1185">Reference proteome</keyword>
<evidence type="ECO:0000256" key="7">
    <source>
        <dbReference type="ARBA" id="ARBA00009866"/>
    </source>
</evidence>
<feature type="region of interest" description="Disordered" evidence="17">
    <location>
        <begin position="1240"/>
        <end position="1261"/>
    </location>
</feature>
<evidence type="ECO:0000256" key="13">
    <source>
        <dbReference type="ARBA" id="ARBA00023329"/>
    </source>
</evidence>
<feature type="compositionally biased region" description="Polar residues" evidence="17">
    <location>
        <begin position="178"/>
        <end position="187"/>
    </location>
</feature>
<feature type="coiled-coil region" evidence="16">
    <location>
        <begin position="60"/>
        <end position="161"/>
    </location>
</feature>
<dbReference type="GO" id="GO:0005794">
    <property type="term" value="C:Golgi apparatus"/>
    <property type="evidence" value="ECO:0007669"/>
    <property type="project" value="UniProtKB-SubCell"/>
</dbReference>
<dbReference type="FunFam" id="1.20.58.1770:FF:000001">
    <property type="entry name" value="C-Jun-amino-terminal kinase-interacting protein 3 isoform X1"/>
    <property type="match status" value="1"/>
</dbReference>
<feature type="compositionally biased region" description="Low complexity" evidence="17">
    <location>
        <begin position="851"/>
        <end position="862"/>
    </location>
</feature>
<feature type="coiled-coil region" evidence="16">
    <location>
        <begin position="406"/>
        <end position="497"/>
    </location>
</feature>
<sequence length="1283" mass="142049">MMEIDEVVYQDDYGSVSVMSERVSGLANSIYREFERLISSYDEEVVKELMPLVVNVLENLDSVLTENQEHEVELELLKEDNEQLITQYEREKALRKQAEEKFIEFEDALEGEKKDLQTHVEILELQGKQLELKTKNYSDQITRLEERESDTKKEYNALHQRHTEMIQTYVEHIERSKMQQAGNNSQPEGPGSGRTKVERPPSLSLYPSGEGMGMVRGVLPRAFLCGVCRLFFMAVRDGSESDSVAATPSSTGSKSNTPTSSVPSATVTPLNEGFLPPGEFDPMHAVSRGRKSAKRLSRNMEVQVSQETRNVSIGMGSSDEWSEFQEIIDSTPELDIACVSPSQGIVNEAFGINTDSLYHEIKDAKSDIIGDVDAGAELLGMGKEVENLLTENKHLLETKNALNIVKNDLIAKVDELSGEHEVLREEREALRTAKNKVDTKVKELEEELKRKASRYSSPMVDGDVTMTQRRRFTRVEMARVLMERNQYKERLMELQEAVRWTEMIRASRESPQMQEKKKSTIWQFFARLFSSSASPPPVKRPYYSVNIHYKSPSPAGFPQRRSHAMCQISTSNRTLEFFPEDDSALSARREQRREQYRQVREHMRRDDGIMQACGWSVPPRFKQANEKEDNRMKNVPVPVYCRPLVEKDPNRKLWCAAGVDLTGWKTCTQEIMTVKAGPGNGVTNPLAIEEGEGGDGKSNHSSPEKRKVLSELHETDTMSSRVWILTSTHSASKVVIIDANQPGSLVDQFNVCNAHVLCISSVPAASESDYPAGEIMLDSGEGGGEETGGVEGMLAGITLVGCATNCSVVRSNCSSRTDTPVLDRGQGENPRDLSIVGKLHPAQSAEEATEATEVAEPAASETDNTLGPPGPFMEHVFTDPQPPVVDAGQSKEESNSPPQETEDGSDDPKAGTSVAPTMWLGAQNGWLYVHSAVANWKKCLHSIKLKDSVLSLVHVKGRVLVALADGTLAIFHRSEDGQWDLSNYHLMDLGRPHHSIRCMAMVHDKVWCGYKNKIHVIQPKSMQIEKSFDAHPRRESQVRQLAWIGDGVWVSIRLDSTLRLYHALTHQHLQDVDIEPYVSKMLGTGKLGFSFVRITALLIGGNRLWVGTGNGVVISIPLTETVVLHRGQLLGLRANKVSPTSSGGVAGGVIHVYADDNPEKSSGSFIPYCSMAQAQLCFHGHRDAVKFFVSVPGNVLATLNGSVLDSPSEGQGSSAQPEAEAQSVHNVLVLSGGEGYIDFRIGDGEDDETEEGEVSGGAPQMKPAVCKAERSHIIVWQVSYVPE</sequence>
<dbReference type="GO" id="GO:0019894">
    <property type="term" value="F:kinesin binding"/>
    <property type="evidence" value="ECO:0007669"/>
    <property type="project" value="TreeGrafter"/>
</dbReference>
<evidence type="ECO:0000259" key="18">
    <source>
        <dbReference type="PROSITE" id="PS51776"/>
    </source>
</evidence>
<gene>
    <name evidence="20" type="primary">MAPK8IP3</name>
</gene>
<evidence type="ECO:0000259" key="19">
    <source>
        <dbReference type="PROSITE" id="PS51777"/>
    </source>
</evidence>
<comment type="subcellular location">
    <subcellularLocation>
        <location evidence="2">Cell projection</location>
        <location evidence="2">Axon</location>
    </subcellularLocation>
    <subcellularLocation>
        <location evidence="1">Cell projection</location>
        <location evidence="1">Dendrite</location>
    </subcellularLocation>
    <subcellularLocation>
        <location evidence="6">Cell projection</location>
        <location evidence="6">Growth cone</location>
    </subcellularLocation>
    <subcellularLocation>
        <location evidence="5">Cytoplasm</location>
        <location evidence="5">Perinuclear region</location>
    </subcellularLocation>
    <subcellularLocation>
        <location evidence="3">Cytoplasmic vesicle</location>
    </subcellularLocation>
    <subcellularLocation>
        <location evidence="4">Golgi apparatus</location>
    </subcellularLocation>
</comment>
<dbReference type="GeneTree" id="ENSGT00940000153496"/>
<dbReference type="PROSITE" id="PS51776">
    <property type="entry name" value="RH1"/>
    <property type="match status" value="1"/>
</dbReference>
<evidence type="ECO:0000256" key="16">
    <source>
        <dbReference type="SAM" id="Coils"/>
    </source>
</evidence>
<proteinExistence type="inferred from homology"/>
<dbReference type="FunFam" id="2.130.10.10:FF:000334">
    <property type="entry name" value="C-Jun-amino-terminal kinase-interacting protein 3 isoform X6"/>
    <property type="match status" value="1"/>
</dbReference>
<dbReference type="GO" id="GO:0016192">
    <property type="term" value="P:vesicle-mediated transport"/>
    <property type="evidence" value="ECO:0007669"/>
    <property type="project" value="TreeGrafter"/>
</dbReference>
<dbReference type="Pfam" id="PF19056">
    <property type="entry name" value="WD40_2"/>
    <property type="match status" value="1"/>
</dbReference>
<evidence type="ECO:0000256" key="14">
    <source>
        <dbReference type="ARBA" id="ARBA00071163"/>
    </source>
</evidence>
<dbReference type="GO" id="GO:0048471">
    <property type="term" value="C:perinuclear region of cytoplasm"/>
    <property type="evidence" value="ECO:0007669"/>
    <property type="project" value="UniProtKB-SubCell"/>
</dbReference>
<reference evidence="20" key="2">
    <citation type="submission" date="2025-08" db="UniProtKB">
        <authorList>
            <consortium name="Ensembl"/>
        </authorList>
    </citation>
    <scope>IDENTIFICATION</scope>
</reference>
<keyword evidence="8" id="KW-0963">Cytoplasm</keyword>
<feature type="compositionally biased region" description="Acidic residues" evidence="17">
    <location>
        <begin position="1244"/>
        <end position="1253"/>
    </location>
</feature>
<dbReference type="PROSITE" id="PS51777">
    <property type="entry name" value="RH2"/>
    <property type="match status" value="1"/>
</dbReference>
<evidence type="ECO:0000256" key="6">
    <source>
        <dbReference type="ARBA" id="ARBA00004624"/>
    </source>
</evidence>
<keyword evidence="10" id="KW-0333">Golgi apparatus</keyword>
<evidence type="ECO:0000256" key="11">
    <source>
        <dbReference type="ARBA" id="ARBA00023054"/>
    </source>
</evidence>
<dbReference type="InterPro" id="IPR039911">
    <property type="entry name" value="JIP3/JIP4"/>
</dbReference>
<dbReference type="Gene3D" id="1.20.5.1000">
    <property type="entry name" value="arf6 gtpase in complex with a specific effector, jip4"/>
    <property type="match status" value="1"/>
</dbReference>
<keyword evidence="11 16" id="KW-0175">Coiled coil</keyword>
<feature type="compositionally biased region" description="Polar residues" evidence="17">
    <location>
        <begin position="241"/>
        <end position="254"/>
    </location>
</feature>
<dbReference type="Proteomes" id="UP000694402">
    <property type="component" value="Unassembled WGS sequence"/>
</dbReference>
<evidence type="ECO:0000256" key="9">
    <source>
        <dbReference type="ARBA" id="ARBA00022553"/>
    </source>
</evidence>
<evidence type="ECO:0000313" key="20">
    <source>
        <dbReference type="Ensembl" id="ENSOTSP00005145515.1"/>
    </source>
</evidence>
<feature type="region of interest" description="Disordered" evidence="17">
    <location>
        <begin position="178"/>
        <end position="209"/>
    </location>
</feature>
<feature type="region of interest" description="Disordered" evidence="17">
    <location>
        <begin position="685"/>
        <end position="710"/>
    </location>
</feature>
<keyword evidence="9" id="KW-0597">Phosphoprotein</keyword>
<evidence type="ECO:0000256" key="12">
    <source>
        <dbReference type="ARBA" id="ARBA00023273"/>
    </source>
</evidence>
<dbReference type="Gene3D" id="1.20.58.1770">
    <property type="match status" value="1"/>
</dbReference>
<dbReference type="GO" id="GO:0008432">
    <property type="term" value="F:JUN kinase binding"/>
    <property type="evidence" value="ECO:0007669"/>
    <property type="project" value="TreeGrafter"/>
</dbReference>
<evidence type="ECO:0000256" key="15">
    <source>
        <dbReference type="ARBA" id="ARBA00076107"/>
    </source>
</evidence>
<evidence type="ECO:0000256" key="2">
    <source>
        <dbReference type="ARBA" id="ARBA00004489"/>
    </source>
</evidence>
<accession>A0AAZ3RZ89</accession>
<dbReference type="Gene3D" id="2.130.10.10">
    <property type="entry name" value="YVTN repeat-like/Quinoprotein amine dehydrogenase"/>
    <property type="match status" value="1"/>
</dbReference>
<dbReference type="SUPFAM" id="SSF50978">
    <property type="entry name" value="WD40 repeat-like"/>
    <property type="match status" value="1"/>
</dbReference>
<feature type="compositionally biased region" description="Low complexity" evidence="17">
    <location>
        <begin position="255"/>
        <end position="269"/>
    </location>
</feature>
<dbReference type="GO" id="GO:0031410">
    <property type="term" value="C:cytoplasmic vesicle"/>
    <property type="evidence" value="ECO:0007669"/>
    <property type="project" value="UniProtKB-SubCell"/>
</dbReference>
<dbReference type="GO" id="GO:0030425">
    <property type="term" value="C:dendrite"/>
    <property type="evidence" value="ECO:0007669"/>
    <property type="project" value="UniProtKB-SubCell"/>
</dbReference>
<feature type="compositionally biased region" description="Basic and acidic residues" evidence="17">
    <location>
        <begin position="694"/>
        <end position="710"/>
    </location>
</feature>
<evidence type="ECO:0000313" key="21">
    <source>
        <dbReference type="Proteomes" id="UP000694402"/>
    </source>
</evidence>
<reference evidence="21" key="1">
    <citation type="journal article" date="2018" name="PLoS ONE">
        <title>Chinook salmon (Oncorhynchus tshawytscha) genome and transcriptome.</title>
        <authorList>
            <person name="Christensen K.A."/>
            <person name="Leong J.S."/>
            <person name="Sakhrani D."/>
            <person name="Biagi C.A."/>
            <person name="Minkley D.R."/>
            <person name="Withler R.E."/>
            <person name="Rondeau E.B."/>
            <person name="Koop B.F."/>
            <person name="Devlin R.H."/>
        </authorList>
    </citation>
    <scope>NUCLEOTIDE SEQUENCE [LARGE SCALE GENOMIC DNA]</scope>
</reference>
<organism evidence="20 21">
    <name type="scientific">Oncorhynchus tshawytscha</name>
    <name type="common">Chinook salmon</name>
    <name type="synonym">Salmo tshawytscha</name>
    <dbReference type="NCBI Taxonomy" id="74940"/>
    <lineage>
        <taxon>Eukaryota</taxon>
        <taxon>Metazoa</taxon>
        <taxon>Chordata</taxon>
        <taxon>Craniata</taxon>
        <taxon>Vertebrata</taxon>
        <taxon>Euteleostomi</taxon>
        <taxon>Actinopterygii</taxon>
        <taxon>Neopterygii</taxon>
        <taxon>Teleostei</taxon>
        <taxon>Protacanthopterygii</taxon>
        <taxon>Salmoniformes</taxon>
        <taxon>Salmonidae</taxon>
        <taxon>Salmoninae</taxon>
        <taxon>Oncorhynchus</taxon>
    </lineage>
</organism>
<feature type="region of interest" description="Disordered" evidence="17">
    <location>
        <begin position="239"/>
        <end position="282"/>
    </location>
</feature>
<evidence type="ECO:0000256" key="17">
    <source>
        <dbReference type="SAM" id="MobiDB-lite"/>
    </source>
</evidence>